<evidence type="ECO:0000313" key="2">
    <source>
        <dbReference type="Proteomes" id="UP000436522"/>
    </source>
</evidence>
<evidence type="ECO:0000313" key="1">
    <source>
        <dbReference type="EMBL" id="GFE49961.1"/>
    </source>
</evidence>
<sequence length="155" mass="16041">MSMATLPDTAGAFVGRVWDPAVEGPCVVKVSAGRLVDITTRAAPTIRDICEMDDPAAFVAAAQGRDLGAVEDLADARLDPDKLHLLAPCDLQAVKACGVTFVGSMIERVIEERAAGDLKAADAIRGRISAAIGESLRNIVPGSADAMTAKEALIA</sequence>
<comment type="caution">
    <text evidence="1">The sequence shown here is derived from an EMBL/GenBank/DDBJ whole genome shotgun (WGS) entry which is preliminary data.</text>
</comment>
<organism evidence="1 2">
    <name type="scientific">Roseobacter cerasinus</name>
    <dbReference type="NCBI Taxonomy" id="2602289"/>
    <lineage>
        <taxon>Bacteria</taxon>
        <taxon>Pseudomonadati</taxon>
        <taxon>Pseudomonadota</taxon>
        <taxon>Alphaproteobacteria</taxon>
        <taxon>Rhodobacterales</taxon>
        <taxon>Roseobacteraceae</taxon>
        <taxon>Roseobacter</taxon>
    </lineage>
</organism>
<reference evidence="1 2" key="1">
    <citation type="submission" date="2019-12" db="EMBL/GenBank/DDBJ databases">
        <title>Roseobacter cerasinus sp. nov., isolated from seawater around aquaculture.</title>
        <authorList>
            <person name="Muramatsu S."/>
            <person name="Takabe Y."/>
            <person name="Mori K."/>
            <person name="Takaichi S."/>
            <person name="Hanada S."/>
        </authorList>
    </citation>
    <scope>NUCLEOTIDE SEQUENCE [LARGE SCALE GENOMIC DNA]</scope>
    <source>
        <strain evidence="1 2">AI77</strain>
    </source>
</reference>
<gene>
    <name evidence="1" type="ORF">So717_17140</name>
</gene>
<keyword evidence="2" id="KW-1185">Reference proteome</keyword>
<proteinExistence type="predicted"/>
<protein>
    <recommendedName>
        <fullName evidence="3">Fumarylacetoacetate hydrolase</fullName>
    </recommendedName>
</protein>
<dbReference type="EMBL" id="BLIV01000003">
    <property type="protein sequence ID" value="GFE49961.1"/>
    <property type="molecule type" value="Genomic_DNA"/>
</dbReference>
<dbReference type="AlphaFoldDB" id="A0A640VS91"/>
<name>A0A640VS91_9RHOB</name>
<evidence type="ECO:0008006" key="3">
    <source>
        <dbReference type="Google" id="ProtNLM"/>
    </source>
</evidence>
<accession>A0A640VS91</accession>
<dbReference type="Proteomes" id="UP000436522">
    <property type="component" value="Unassembled WGS sequence"/>
</dbReference>